<dbReference type="PANTHER" id="PTHR30160:SF1">
    <property type="entry name" value="LIPOPOLYSACCHARIDE 1,2-N-ACETYLGLUCOSAMINETRANSFERASE-RELATED"/>
    <property type="match status" value="1"/>
</dbReference>
<evidence type="ECO:0000256" key="3">
    <source>
        <dbReference type="SAM" id="MobiDB-lite"/>
    </source>
</evidence>
<dbReference type="RefSeq" id="WP_345036331.1">
    <property type="nucleotide sequence ID" value="NZ_BAABBA010000001.1"/>
</dbReference>
<evidence type="ECO:0000256" key="1">
    <source>
        <dbReference type="ARBA" id="ARBA00022676"/>
    </source>
</evidence>
<feature type="compositionally biased region" description="Low complexity" evidence="3">
    <location>
        <begin position="387"/>
        <end position="405"/>
    </location>
</feature>
<dbReference type="EMBL" id="BAABBA010000001">
    <property type="protein sequence ID" value="GAA4285699.1"/>
    <property type="molecule type" value="Genomic_DNA"/>
</dbReference>
<feature type="region of interest" description="Disordered" evidence="3">
    <location>
        <begin position="228"/>
        <end position="273"/>
    </location>
</feature>
<evidence type="ECO:0000313" key="4">
    <source>
        <dbReference type="EMBL" id="GAA4285699.1"/>
    </source>
</evidence>
<name>A0ABP8ENW1_9MICO</name>
<accession>A0ABP8ENW1</accession>
<protein>
    <submittedName>
        <fullName evidence="4">Glycosyltransferase family 9 protein</fullName>
    </submittedName>
</protein>
<organism evidence="4 5">
    <name type="scientific">Georgenia daeguensis</name>
    <dbReference type="NCBI Taxonomy" id="908355"/>
    <lineage>
        <taxon>Bacteria</taxon>
        <taxon>Bacillati</taxon>
        <taxon>Actinomycetota</taxon>
        <taxon>Actinomycetes</taxon>
        <taxon>Micrococcales</taxon>
        <taxon>Bogoriellaceae</taxon>
        <taxon>Georgenia</taxon>
    </lineage>
</organism>
<reference evidence="5" key="1">
    <citation type="journal article" date="2019" name="Int. J. Syst. Evol. Microbiol.">
        <title>The Global Catalogue of Microorganisms (GCM) 10K type strain sequencing project: providing services to taxonomists for standard genome sequencing and annotation.</title>
        <authorList>
            <consortium name="The Broad Institute Genomics Platform"/>
            <consortium name="The Broad Institute Genome Sequencing Center for Infectious Disease"/>
            <person name="Wu L."/>
            <person name="Ma J."/>
        </authorList>
    </citation>
    <scope>NUCLEOTIDE SEQUENCE [LARGE SCALE GENOMIC DNA]</scope>
    <source>
        <strain evidence="5">JCM 17459</strain>
    </source>
</reference>
<dbReference type="InterPro" id="IPR002201">
    <property type="entry name" value="Glyco_trans_9"/>
</dbReference>
<dbReference type="InterPro" id="IPR051199">
    <property type="entry name" value="LPS_LOS_Heptosyltrfase"/>
</dbReference>
<feature type="region of interest" description="Disordered" evidence="3">
    <location>
        <begin position="382"/>
        <end position="405"/>
    </location>
</feature>
<dbReference type="SUPFAM" id="SSF53756">
    <property type="entry name" value="UDP-Glycosyltransferase/glycogen phosphorylase"/>
    <property type="match status" value="2"/>
</dbReference>
<comment type="caution">
    <text evidence="4">The sequence shown here is derived from an EMBL/GenBank/DDBJ whole genome shotgun (WGS) entry which is preliminary data.</text>
</comment>
<keyword evidence="1" id="KW-0328">Glycosyltransferase</keyword>
<keyword evidence="5" id="KW-1185">Reference proteome</keyword>
<feature type="compositionally biased region" description="Polar residues" evidence="3">
    <location>
        <begin position="241"/>
        <end position="254"/>
    </location>
</feature>
<dbReference type="Pfam" id="PF01075">
    <property type="entry name" value="Glyco_transf_9"/>
    <property type="match status" value="2"/>
</dbReference>
<dbReference type="PANTHER" id="PTHR30160">
    <property type="entry name" value="TETRAACYLDISACCHARIDE 4'-KINASE-RELATED"/>
    <property type="match status" value="1"/>
</dbReference>
<proteinExistence type="predicted"/>
<keyword evidence="2" id="KW-0808">Transferase</keyword>
<dbReference type="Proteomes" id="UP001499841">
    <property type="component" value="Unassembled WGS sequence"/>
</dbReference>
<gene>
    <name evidence="4" type="ORF">GCM10022262_00580</name>
</gene>
<evidence type="ECO:0000313" key="5">
    <source>
        <dbReference type="Proteomes" id="UP001499841"/>
    </source>
</evidence>
<evidence type="ECO:0000256" key="2">
    <source>
        <dbReference type="ARBA" id="ARBA00022679"/>
    </source>
</evidence>
<dbReference type="CDD" id="cd03789">
    <property type="entry name" value="GT9_LPS_heptosyltransferase"/>
    <property type="match status" value="1"/>
</dbReference>
<sequence>MTRTLAVRLDNDGDVLLAGPALRALAASADHLDLLVSPAGRGAARLLPGVDGVLVADVPWSGYVPPPADPARLQALIALLAERRYDRCVVLTSFHQSPLPMALIARMAGVPYVAATSVDYPGSLLDVRHRRPEGLHEVEAALDLVRATGAELPAGDDGRLALRRPFPPAPALVPDRPYVVVHPGASVPARAMSAGHARAVVAALRADGWPVVVTGGPAERELAAVVAGPTDAGPTDADPTSIGTTEADPTSIGTTDAGPTSMGPTGAGPTGGRRGRVVDLAGRTDLAELAAVLDGAACVVVGNTGPAHLAAAVGTPVVSLFSPVVPAERWAPYGVPSVVLGDQHAPCRDTRARECPVPGHPCLAGVAPADVVRAVRALVAAPPPDGAPASSRSASRPGTPAEVGA</sequence>
<dbReference type="Gene3D" id="3.40.50.2000">
    <property type="entry name" value="Glycogen Phosphorylase B"/>
    <property type="match status" value="2"/>
</dbReference>